<dbReference type="GO" id="GO:0008233">
    <property type="term" value="F:peptidase activity"/>
    <property type="evidence" value="ECO:0007669"/>
    <property type="project" value="UniProtKB-KW"/>
</dbReference>
<evidence type="ECO:0000256" key="4">
    <source>
        <dbReference type="ARBA" id="ARBA00069124"/>
    </source>
</evidence>
<dbReference type="EMBL" id="LNYJ01000011">
    <property type="protein sequence ID" value="KTD16608.1"/>
    <property type="molecule type" value="Genomic_DNA"/>
</dbReference>
<feature type="site" description="Cleavage; by autolysis" evidence="7">
    <location>
        <begin position="168"/>
        <end position="169"/>
    </location>
</feature>
<dbReference type="RefSeq" id="WP_058470450.1">
    <property type="nucleotide sequence ID" value="NZ_CAAAIC010000002.1"/>
</dbReference>
<dbReference type="SUPFAM" id="SSF56235">
    <property type="entry name" value="N-terminal nucleophile aminohydrolases (Ntn hydrolases)"/>
    <property type="match status" value="1"/>
</dbReference>
<dbReference type="InterPro" id="IPR000246">
    <property type="entry name" value="Peptidase_T2"/>
</dbReference>
<evidence type="ECO:0000256" key="1">
    <source>
        <dbReference type="ARBA" id="ARBA00022670"/>
    </source>
</evidence>
<dbReference type="AlphaFoldDB" id="A0A0W0V941"/>
<dbReference type="PATRIC" id="fig|456.5.peg.971"/>
<reference evidence="8 9" key="1">
    <citation type="submission" date="2015-11" db="EMBL/GenBank/DDBJ databases">
        <title>Genomic analysis of 38 Legionella species identifies large and diverse effector repertoires.</title>
        <authorList>
            <person name="Burstein D."/>
            <person name="Amaro F."/>
            <person name="Zusman T."/>
            <person name="Lifshitz Z."/>
            <person name="Cohen O."/>
            <person name="Gilbert J.A."/>
            <person name="Pupko T."/>
            <person name="Shuman H.A."/>
            <person name="Segal G."/>
        </authorList>
    </citation>
    <scope>NUCLEOTIDE SEQUENCE [LARGE SCALE GENOMIC DNA]</scope>
    <source>
        <strain evidence="8 9">BL-540</strain>
    </source>
</reference>
<evidence type="ECO:0000256" key="2">
    <source>
        <dbReference type="ARBA" id="ARBA00022801"/>
    </source>
</evidence>
<organism evidence="8 9">
    <name type="scientific">Legionella jordanis</name>
    <dbReference type="NCBI Taxonomy" id="456"/>
    <lineage>
        <taxon>Bacteria</taxon>
        <taxon>Pseudomonadati</taxon>
        <taxon>Pseudomonadota</taxon>
        <taxon>Gammaproteobacteria</taxon>
        <taxon>Legionellales</taxon>
        <taxon>Legionellaceae</taxon>
        <taxon>Legionella</taxon>
    </lineage>
</organism>
<evidence type="ECO:0000313" key="9">
    <source>
        <dbReference type="Proteomes" id="UP000055035"/>
    </source>
</evidence>
<dbReference type="GO" id="GO:0006508">
    <property type="term" value="P:proteolysis"/>
    <property type="evidence" value="ECO:0007669"/>
    <property type="project" value="UniProtKB-KW"/>
</dbReference>
<keyword evidence="1" id="KW-0645">Protease</keyword>
<comment type="caution">
    <text evidence="8">The sequence shown here is derived from an EMBL/GenBank/DDBJ whole genome shotgun (WGS) entry which is preliminary data.</text>
</comment>
<evidence type="ECO:0000256" key="5">
    <source>
        <dbReference type="PIRSR" id="PIRSR600246-1"/>
    </source>
</evidence>
<dbReference type="CDD" id="cd04701">
    <property type="entry name" value="Asparaginase_2"/>
    <property type="match status" value="1"/>
</dbReference>
<dbReference type="Pfam" id="PF01112">
    <property type="entry name" value="Asparaginase_2"/>
    <property type="match status" value="1"/>
</dbReference>
<sequence length="302" mass="32165">MTIAIAVHGGAGPNTPFLKAHMKEAEQGLADAARAGYGVLQSNGSAVDAVEEAVKILEDNPMFNAGRGSSLNCDGEVEMDASIMDGRKFDAGAVSMVRLVKNPISLARLIMEKTNHVLLSGYGALEFAKRHNLTLKPPAYFIAEHKYDEFEELRDESYEDILLKKIYGTVGAVALDHFGNLAAATSTGGTSNCLPGRVGDSCHIGAGCYANNNTCAVSGTGEGEFLITRVIGHSISVMCEMHNMGIQEACQNVIHVRNKDCGGEMGVIALNPQGDVGIAFNTEVMKRAWIGPDGQLHVQIKK</sequence>
<keyword evidence="2 8" id="KW-0378">Hydrolase</keyword>
<dbReference type="InterPro" id="IPR029055">
    <property type="entry name" value="Ntn_hydrolases_N"/>
</dbReference>
<evidence type="ECO:0000256" key="7">
    <source>
        <dbReference type="PIRSR" id="PIRSR600246-3"/>
    </source>
</evidence>
<keyword evidence="3" id="KW-0068">Autocatalytic cleavage</keyword>
<accession>A0A0W0V941</accession>
<dbReference type="Gene3D" id="3.60.20.30">
    <property type="entry name" value="(Glycosyl)asparaginase"/>
    <property type="match status" value="1"/>
</dbReference>
<dbReference type="PANTHER" id="PTHR10188">
    <property type="entry name" value="L-ASPARAGINASE"/>
    <property type="match status" value="1"/>
</dbReference>
<dbReference type="STRING" id="456.Ljor_0914"/>
<evidence type="ECO:0000256" key="6">
    <source>
        <dbReference type="PIRSR" id="PIRSR600246-2"/>
    </source>
</evidence>
<gene>
    <name evidence="8" type="primary">iaaA_1</name>
    <name evidence="8" type="ORF">Ljor_0914</name>
</gene>
<proteinExistence type="predicted"/>
<keyword evidence="9" id="KW-1185">Reference proteome</keyword>
<dbReference type="OrthoDB" id="9780217at2"/>
<dbReference type="PANTHER" id="PTHR10188:SF6">
    <property type="entry name" value="N(4)-(BETA-N-ACETYLGLUCOSAMINYL)-L-ASPARAGINASE"/>
    <property type="match status" value="1"/>
</dbReference>
<evidence type="ECO:0000313" key="8">
    <source>
        <dbReference type="EMBL" id="KTD16608.1"/>
    </source>
</evidence>
<evidence type="ECO:0000256" key="3">
    <source>
        <dbReference type="ARBA" id="ARBA00022813"/>
    </source>
</evidence>
<protein>
    <recommendedName>
        <fullName evidence="4">Isoaspartyl peptidase</fullName>
    </recommendedName>
</protein>
<dbReference type="Proteomes" id="UP000055035">
    <property type="component" value="Unassembled WGS sequence"/>
</dbReference>
<name>A0A0W0V941_9GAMM</name>
<feature type="binding site" evidence="6">
    <location>
        <begin position="220"/>
        <end position="223"/>
    </location>
    <ligand>
        <name>substrate</name>
    </ligand>
</feature>
<feature type="binding site" evidence="6">
    <location>
        <begin position="197"/>
        <end position="200"/>
    </location>
    <ligand>
        <name>substrate</name>
    </ligand>
</feature>
<dbReference type="GO" id="GO:0016811">
    <property type="term" value="F:hydrolase activity, acting on carbon-nitrogen (but not peptide) bonds, in linear amides"/>
    <property type="evidence" value="ECO:0007669"/>
    <property type="project" value="UniProtKB-ARBA"/>
</dbReference>
<dbReference type="FunFam" id="3.60.20.30:FF:000001">
    <property type="entry name" value="Isoaspartyl peptidase/L-asparaginase"/>
    <property type="match status" value="1"/>
</dbReference>
<feature type="active site" description="Nucleophile" evidence="5">
    <location>
        <position position="169"/>
    </location>
</feature>